<dbReference type="GO" id="GO:0003700">
    <property type="term" value="F:DNA-binding transcription factor activity"/>
    <property type="evidence" value="ECO:0007669"/>
    <property type="project" value="TreeGrafter"/>
</dbReference>
<dbReference type="CDD" id="cd01392">
    <property type="entry name" value="HTH_LacI"/>
    <property type="match status" value="1"/>
</dbReference>
<dbReference type="InterPro" id="IPR010982">
    <property type="entry name" value="Lambda_DNA-bd_dom_sf"/>
</dbReference>
<evidence type="ECO:0000256" key="3">
    <source>
        <dbReference type="ARBA" id="ARBA00023125"/>
    </source>
</evidence>
<dbReference type="OrthoDB" id="2026446at2"/>
<feature type="domain" description="HTH lacI-type" evidence="5">
    <location>
        <begin position="2"/>
        <end position="56"/>
    </location>
</feature>
<keyword evidence="7" id="KW-1185">Reference proteome</keyword>
<gene>
    <name evidence="6" type="ORF">SAMN05444406_11518</name>
</gene>
<dbReference type="PANTHER" id="PTHR30146">
    <property type="entry name" value="LACI-RELATED TRANSCRIPTIONAL REPRESSOR"/>
    <property type="match status" value="1"/>
</dbReference>
<dbReference type="Pfam" id="PF00532">
    <property type="entry name" value="Peripla_BP_1"/>
    <property type="match status" value="1"/>
</dbReference>
<dbReference type="Pfam" id="PF00356">
    <property type="entry name" value="LacI"/>
    <property type="match status" value="1"/>
</dbReference>
<accession>A0A1I5WA03</accession>
<dbReference type="CDD" id="cd06267">
    <property type="entry name" value="PBP1_LacI_sugar_binding-like"/>
    <property type="match status" value="1"/>
</dbReference>
<dbReference type="SMART" id="SM00354">
    <property type="entry name" value="HTH_LACI"/>
    <property type="match status" value="1"/>
</dbReference>
<dbReference type="InterPro" id="IPR028082">
    <property type="entry name" value="Peripla_BP_I"/>
</dbReference>
<dbReference type="AlphaFoldDB" id="A0A1I5WA03"/>
<dbReference type="SUPFAM" id="SSF47413">
    <property type="entry name" value="lambda repressor-like DNA-binding domains"/>
    <property type="match status" value="1"/>
</dbReference>
<dbReference type="RefSeq" id="WP_025746826.1">
    <property type="nucleotide sequence ID" value="NZ_FOXR01000015.1"/>
</dbReference>
<dbReference type="STRING" id="937334.SAMN05444406_11518"/>
<dbReference type="PRINTS" id="PR00036">
    <property type="entry name" value="HTHLACI"/>
</dbReference>
<dbReference type="InterPro" id="IPR001761">
    <property type="entry name" value="Peripla_BP/Lac1_sug-bd_dom"/>
</dbReference>
<dbReference type="PANTHER" id="PTHR30146:SF148">
    <property type="entry name" value="HTH-TYPE TRANSCRIPTIONAL REPRESSOR PURR-RELATED"/>
    <property type="match status" value="1"/>
</dbReference>
<name>A0A1I5WA03_9FIRM</name>
<dbReference type="PROSITE" id="PS00356">
    <property type="entry name" value="HTH_LACI_1"/>
    <property type="match status" value="1"/>
</dbReference>
<reference evidence="6 7" key="1">
    <citation type="submission" date="2016-10" db="EMBL/GenBank/DDBJ databases">
        <authorList>
            <person name="de Groot N.N."/>
        </authorList>
    </citation>
    <scope>NUCLEOTIDE SEQUENCE [LARGE SCALE GENOMIC DNA]</scope>
    <source>
        <strain evidence="6 7">DSM 20678</strain>
    </source>
</reference>
<evidence type="ECO:0000256" key="2">
    <source>
        <dbReference type="ARBA" id="ARBA00023015"/>
    </source>
</evidence>
<keyword evidence="4" id="KW-0804">Transcription</keyword>
<evidence type="ECO:0000313" key="7">
    <source>
        <dbReference type="Proteomes" id="UP000198577"/>
    </source>
</evidence>
<dbReference type="GO" id="GO:0000976">
    <property type="term" value="F:transcription cis-regulatory region binding"/>
    <property type="evidence" value="ECO:0007669"/>
    <property type="project" value="TreeGrafter"/>
</dbReference>
<keyword evidence="2" id="KW-0805">Transcription regulation</keyword>
<dbReference type="Proteomes" id="UP000198577">
    <property type="component" value="Unassembled WGS sequence"/>
</dbReference>
<keyword evidence="3" id="KW-0238">DNA-binding</keyword>
<dbReference type="InterPro" id="IPR000843">
    <property type="entry name" value="HTH_LacI"/>
</dbReference>
<dbReference type="Gene3D" id="1.10.260.40">
    <property type="entry name" value="lambda repressor-like DNA-binding domains"/>
    <property type="match status" value="1"/>
</dbReference>
<dbReference type="Gene3D" id="3.40.50.2300">
    <property type="match status" value="2"/>
</dbReference>
<evidence type="ECO:0000256" key="1">
    <source>
        <dbReference type="ARBA" id="ARBA00022491"/>
    </source>
</evidence>
<dbReference type="EMBL" id="FOXR01000015">
    <property type="protein sequence ID" value="SFQ16521.1"/>
    <property type="molecule type" value="Genomic_DNA"/>
</dbReference>
<protein>
    <submittedName>
        <fullName evidence="6">Transcriptional regulator, LacI family</fullName>
    </submittedName>
</protein>
<dbReference type="SUPFAM" id="SSF53822">
    <property type="entry name" value="Periplasmic binding protein-like I"/>
    <property type="match status" value="1"/>
</dbReference>
<keyword evidence="1" id="KW-0678">Repressor</keyword>
<proteinExistence type="predicted"/>
<evidence type="ECO:0000313" key="6">
    <source>
        <dbReference type="EMBL" id="SFQ16521.1"/>
    </source>
</evidence>
<evidence type="ECO:0000259" key="5">
    <source>
        <dbReference type="PROSITE" id="PS50932"/>
    </source>
</evidence>
<sequence>MATIKDVAKRAGVSPSTVSRALSGKVPVDKETRERVMEAVRALNYKPNILAKGLKEGRTNTIGLMVPNICNPVFPAVARGVEDVAREHGFTVILCNTDENIEAEKDYVEKLQKRWVDGFIFATAREESQHIFELKEKGFPVVLVVRHMGQAVDAVVIDNYKSSFEAVKYLINTGHRRICIINGDTSLTLYKERFEGYKHALQAAGLPIMPELVLDVAGRDDNGYGAVTAMLKKGILPDAVFATSDPRAIGAIRAIKDCGLSVPGDVSVVGFDDLDISAFLDPPLTTVSQPLYEMGARAARRLIDMINGEKSGQPKVELVEANLVIRKSVKVREH</sequence>
<dbReference type="PROSITE" id="PS50932">
    <property type="entry name" value="HTH_LACI_2"/>
    <property type="match status" value="1"/>
</dbReference>
<organism evidence="6 7">
    <name type="scientific">Caldicoprobacter faecalis</name>
    <dbReference type="NCBI Taxonomy" id="937334"/>
    <lineage>
        <taxon>Bacteria</taxon>
        <taxon>Bacillati</taxon>
        <taxon>Bacillota</taxon>
        <taxon>Clostridia</taxon>
        <taxon>Caldicoprobacterales</taxon>
        <taxon>Caldicoprobacteraceae</taxon>
        <taxon>Caldicoprobacter</taxon>
    </lineage>
</organism>
<evidence type="ECO:0000256" key="4">
    <source>
        <dbReference type="ARBA" id="ARBA00023163"/>
    </source>
</evidence>